<protein>
    <recommendedName>
        <fullName evidence="4">Glycosyltransferase</fullName>
    </recommendedName>
</protein>
<evidence type="ECO:0000256" key="1">
    <source>
        <dbReference type="SAM" id="MobiDB-lite"/>
    </source>
</evidence>
<dbReference type="RefSeq" id="WP_136446854.1">
    <property type="nucleotide sequence ID" value="NZ_SSXH01000041.1"/>
</dbReference>
<keyword evidence="3" id="KW-1185">Reference proteome</keyword>
<reference evidence="2 3" key="1">
    <citation type="submission" date="2019-04" db="EMBL/GenBank/DDBJ databases">
        <title>Draft genome sequences for three unisolated Alnus-infective Frankia Sp+ strains, AgTrS, AiOr and AvVan, the first sequenced Frankia strains able to sporulate in-planta.</title>
        <authorList>
            <person name="Bethencourt L."/>
            <person name="Vautrin F."/>
            <person name="Taib N."/>
            <person name="Dubost A."/>
            <person name="Castro-Garcia L."/>
            <person name="Imbaud O."/>
            <person name="Abrouk D."/>
            <person name="Fournier P."/>
            <person name="Briolay J."/>
            <person name="Nguyen A."/>
            <person name="Normand P."/>
            <person name="Fernandez M.P."/>
            <person name="Brochier-Armanet C."/>
            <person name="Herrera-Belaroussi A."/>
        </authorList>
    </citation>
    <scope>NUCLEOTIDE SEQUENCE [LARGE SCALE GENOMIC DNA]</scope>
    <source>
        <strain evidence="2 3">AvVan</strain>
    </source>
</reference>
<dbReference type="AlphaFoldDB" id="A0A4S5EUN3"/>
<dbReference type="EMBL" id="SSXH01000041">
    <property type="protein sequence ID" value="THJ75810.1"/>
    <property type="molecule type" value="Genomic_DNA"/>
</dbReference>
<evidence type="ECO:0000313" key="2">
    <source>
        <dbReference type="EMBL" id="THJ75810.1"/>
    </source>
</evidence>
<feature type="region of interest" description="Disordered" evidence="1">
    <location>
        <begin position="238"/>
        <end position="262"/>
    </location>
</feature>
<dbReference type="SUPFAM" id="SSF53448">
    <property type="entry name" value="Nucleotide-diphospho-sugar transferases"/>
    <property type="match status" value="1"/>
</dbReference>
<dbReference type="OrthoDB" id="6679586at2"/>
<sequence length="291" mass="32198">MTGDGLVQVAYLHRHELSNSFHESLLRLVTYDQVHAQRVVASRRPIALACPSGALPDTRNTAVGQWLDETPHEWLFWIDTDMGFGPDTVDRLVTAADPTLRPVVGALCFAVRELGGDGMGGRRLMLSPTLYVSGPDPDTGQRAFVTRWRYPADALVPVAGTGAACLLVHRSAAEAVRARFGDRWFDRVRYNDGRLISEDLSFCARLAQVDVPIHVHTGVTTTHHKMVWFGPQDYSPPADAPPLESYDQIEPDPAESESSESFVDRHFDEALLSTAEGLGRRLRRGEQQLDA</sequence>
<proteinExistence type="predicted"/>
<feature type="compositionally biased region" description="Acidic residues" evidence="1">
    <location>
        <begin position="247"/>
        <end position="258"/>
    </location>
</feature>
<accession>A0A4S5EUN3</accession>
<name>A0A4S5EUN3_9ACTN</name>
<organism evidence="2 3">
    <name type="scientific">Candidatus Frankia alpina</name>
    <dbReference type="NCBI Taxonomy" id="2699483"/>
    <lineage>
        <taxon>Bacteria</taxon>
        <taxon>Bacillati</taxon>
        <taxon>Actinomycetota</taxon>
        <taxon>Actinomycetes</taxon>
        <taxon>Frankiales</taxon>
        <taxon>Frankiaceae</taxon>
        <taxon>Frankia</taxon>
    </lineage>
</organism>
<dbReference type="Proteomes" id="UP000305282">
    <property type="component" value="Unassembled WGS sequence"/>
</dbReference>
<dbReference type="InterPro" id="IPR029044">
    <property type="entry name" value="Nucleotide-diphossugar_trans"/>
</dbReference>
<gene>
    <name evidence="2" type="ORF">E7Y31_03275</name>
</gene>
<evidence type="ECO:0000313" key="3">
    <source>
        <dbReference type="Proteomes" id="UP000305282"/>
    </source>
</evidence>
<evidence type="ECO:0008006" key="4">
    <source>
        <dbReference type="Google" id="ProtNLM"/>
    </source>
</evidence>
<comment type="caution">
    <text evidence="2">The sequence shown here is derived from an EMBL/GenBank/DDBJ whole genome shotgun (WGS) entry which is preliminary data.</text>
</comment>